<dbReference type="InterPro" id="IPR040611">
    <property type="entry name" value="AlkX_C"/>
</dbReference>
<accession>A0ABP5U4Y7</accession>
<dbReference type="PANTHER" id="PTHR30055">
    <property type="entry name" value="HTH-TYPE TRANSCRIPTIONAL REGULATOR RUTR"/>
    <property type="match status" value="1"/>
</dbReference>
<dbReference type="Proteomes" id="UP001501170">
    <property type="component" value="Unassembled WGS sequence"/>
</dbReference>
<dbReference type="CDD" id="cd00093">
    <property type="entry name" value="HTH_XRE"/>
    <property type="match status" value="1"/>
</dbReference>
<reference evidence="7" key="1">
    <citation type="journal article" date="2019" name="Int. J. Syst. Evol. Microbiol.">
        <title>The Global Catalogue of Microorganisms (GCM) 10K type strain sequencing project: providing services to taxonomists for standard genome sequencing and annotation.</title>
        <authorList>
            <consortium name="The Broad Institute Genomics Platform"/>
            <consortium name="The Broad Institute Genome Sequencing Center for Infectious Disease"/>
            <person name="Wu L."/>
            <person name="Ma J."/>
        </authorList>
    </citation>
    <scope>NUCLEOTIDE SEQUENCE [LARGE SCALE GENOMIC DNA]</scope>
    <source>
        <strain evidence="7">JCM 16227</strain>
    </source>
</reference>
<dbReference type="PANTHER" id="PTHR30055:SF234">
    <property type="entry name" value="HTH-TYPE TRANSCRIPTIONAL REGULATOR BETI"/>
    <property type="match status" value="1"/>
</dbReference>
<dbReference type="Pfam" id="PF00440">
    <property type="entry name" value="TetR_N"/>
    <property type="match status" value="1"/>
</dbReference>
<sequence>MSAPAQSSSSFAVASKQLLRTTLLDGLRTLLREKDWARVTMADVARQAGVSRQTVYNEFASRAGLSQAYALRLADEFTGEIGAAVAANVGDVTGALRSGFARFLASAADDPMIQSLLSGEAKPDLLKLITTDAAPIIAAASDRLEVILVESWIAIDAETAGRIARMIARTALSYVAMPPAPDADSDVADDLASVLAPAVIAARASERDGAS</sequence>
<dbReference type="SUPFAM" id="SSF46689">
    <property type="entry name" value="Homeodomain-like"/>
    <property type="match status" value="1"/>
</dbReference>
<feature type="DNA-binding region" description="H-T-H motif" evidence="4">
    <location>
        <begin position="40"/>
        <end position="59"/>
    </location>
</feature>
<dbReference type="Pfam" id="PF18556">
    <property type="entry name" value="TetR_C_35"/>
    <property type="match status" value="1"/>
</dbReference>
<evidence type="ECO:0000256" key="2">
    <source>
        <dbReference type="ARBA" id="ARBA00023125"/>
    </source>
</evidence>
<dbReference type="RefSeq" id="WP_006896828.1">
    <property type="nucleotide sequence ID" value="NZ_BAAARB010000002.1"/>
</dbReference>
<evidence type="ECO:0000256" key="1">
    <source>
        <dbReference type="ARBA" id="ARBA00023015"/>
    </source>
</evidence>
<evidence type="ECO:0000256" key="4">
    <source>
        <dbReference type="PROSITE-ProRule" id="PRU00335"/>
    </source>
</evidence>
<dbReference type="InterPro" id="IPR009057">
    <property type="entry name" value="Homeodomain-like_sf"/>
</dbReference>
<evidence type="ECO:0000313" key="6">
    <source>
        <dbReference type="EMBL" id="GAA2369178.1"/>
    </source>
</evidence>
<feature type="domain" description="HTH tetR-type" evidence="5">
    <location>
        <begin position="17"/>
        <end position="77"/>
    </location>
</feature>
<gene>
    <name evidence="6" type="ORF">GCM10009855_05580</name>
</gene>
<dbReference type="InterPro" id="IPR050109">
    <property type="entry name" value="HTH-type_TetR-like_transc_reg"/>
</dbReference>
<evidence type="ECO:0000313" key="7">
    <source>
        <dbReference type="Proteomes" id="UP001501170"/>
    </source>
</evidence>
<keyword evidence="3" id="KW-0804">Transcription</keyword>
<dbReference type="PROSITE" id="PS50977">
    <property type="entry name" value="HTH_TETR_2"/>
    <property type="match status" value="1"/>
</dbReference>
<dbReference type="Gene3D" id="1.10.357.10">
    <property type="entry name" value="Tetracycline Repressor, domain 2"/>
    <property type="match status" value="1"/>
</dbReference>
<keyword evidence="2 4" id="KW-0238">DNA-binding</keyword>
<comment type="caution">
    <text evidence="6">The sequence shown here is derived from an EMBL/GenBank/DDBJ whole genome shotgun (WGS) entry which is preliminary data.</text>
</comment>
<dbReference type="InterPro" id="IPR001647">
    <property type="entry name" value="HTH_TetR"/>
</dbReference>
<protein>
    <submittedName>
        <fullName evidence="6">TetR family transcriptional regulator</fullName>
    </submittedName>
</protein>
<evidence type="ECO:0000256" key="3">
    <source>
        <dbReference type="ARBA" id="ARBA00023163"/>
    </source>
</evidence>
<keyword evidence="7" id="KW-1185">Reference proteome</keyword>
<evidence type="ECO:0000259" key="5">
    <source>
        <dbReference type="PROSITE" id="PS50977"/>
    </source>
</evidence>
<dbReference type="InterPro" id="IPR001387">
    <property type="entry name" value="Cro/C1-type_HTH"/>
</dbReference>
<organism evidence="6 7">
    <name type="scientific">Gordonia cholesterolivorans</name>
    <dbReference type="NCBI Taxonomy" id="559625"/>
    <lineage>
        <taxon>Bacteria</taxon>
        <taxon>Bacillati</taxon>
        <taxon>Actinomycetota</taxon>
        <taxon>Actinomycetes</taxon>
        <taxon>Mycobacteriales</taxon>
        <taxon>Gordoniaceae</taxon>
        <taxon>Gordonia</taxon>
    </lineage>
</organism>
<name>A0ABP5U4Y7_9ACTN</name>
<keyword evidence="1" id="KW-0805">Transcription regulation</keyword>
<dbReference type="EMBL" id="BAAARB010000002">
    <property type="protein sequence ID" value="GAA2369178.1"/>
    <property type="molecule type" value="Genomic_DNA"/>
</dbReference>
<proteinExistence type="predicted"/>